<keyword evidence="1" id="KW-0472">Membrane</keyword>
<evidence type="ECO:0000313" key="3">
    <source>
        <dbReference type="Proteomes" id="UP000693672"/>
    </source>
</evidence>
<proteinExistence type="predicted"/>
<keyword evidence="1" id="KW-1133">Transmembrane helix</keyword>
<dbReference type="NCBIfam" id="NF041644">
    <property type="entry name" value="CBO0543_fam"/>
    <property type="match status" value="1"/>
</dbReference>
<dbReference type="EMBL" id="CAJVAS010000023">
    <property type="protein sequence ID" value="CAG7642694.1"/>
    <property type="molecule type" value="Genomic_DNA"/>
</dbReference>
<name>A0A916K7P6_9BACL</name>
<keyword evidence="1" id="KW-0812">Transmembrane</keyword>
<evidence type="ECO:0000256" key="1">
    <source>
        <dbReference type="SAM" id="Phobius"/>
    </source>
</evidence>
<evidence type="ECO:0000313" key="2">
    <source>
        <dbReference type="EMBL" id="CAG7642694.1"/>
    </source>
</evidence>
<dbReference type="Proteomes" id="UP000693672">
    <property type="component" value="Unassembled WGS sequence"/>
</dbReference>
<comment type="caution">
    <text evidence="2">The sequence shown here is derived from an EMBL/GenBank/DDBJ whole genome shotgun (WGS) entry which is preliminary data.</text>
</comment>
<keyword evidence="3" id="KW-1185">Reference proteome</keyword>
<dbReference type="RefSeq" id="WP_218094090.1">
    <property type="nucleotide sequence ID" value="NZ_CAJVAS010000023.1"/>
</dbReference>
<reference evidence="2" key="1">
    <citation type="submission" date="2021-06" db="EMBL/GenBank/DDBJ databases">
        <authorList>
            <person name="Criscuolo A."/>
        </authorList>
    </citation>
    <scope>NUCLEOTIDE SEQUENCE</scope>
    <source>
        <strain evidence="2">CIP111600</strain>
    </source>
</reference>
<feature type="transmembrane region" description="Helical" evidence="1">
    <location>
        <begin position="6"/>
        <end position="26"/>
    </location>
</feature>
<feature type="transmembrane region" description="Helical" evidence="1">
    <location>
        <begin position="33"/>
        <end position="51"/>
    </location>
</feature>
<feature type="transmembrane region" description="Helical" evidence="1">
    <location>
        <begin position="99"/>
        <end position="116"/>
    </location>
</feature>
<sequence>MNWTVERVLLVAVYVISIGAFVLIPAHRRREAHVTFLCQELVTWFLGLVVVENDWIRYPVREMQVGTTSSIVYEYISYPVVTAYFNLYYPRRRKLPVQLAYYVLAVSALTTPEYFIEKYTALIDYEKWHWYYTFLSLSVTLLLSRLFYSLFFREGRSRKDGDSPQSTIGLRE</sequence>
<accession>A0A916K7P6</accession>
<organism evidence="2 3">
    <name type="scientific">Paenibacillus solanacearum</name>
    <dbReference type="NCBI Taxonomy" id="2048548"/>
    <lineage>
        <taxon>Bacteria</taxon>
        <taxon>Bacillati</taxon>
        <taxon>Bacillota</taxon>
        <taxon>Bacilli</taxon>
        <taxon>Bacillales</taxon>
        <taxon>Paenibacillaceae</taxon>
        <taxon>Paenibacillus</taxon>
    </lineage>
</organism>
<feature type="transmembrane region" description="Helical" evidence="1">
    <location>
        <begin position="128"/>
        <end position="148"/>
    </location>
</feature>
<gene>
    <name evidence="2" type="ORF">PAESOLCIP111_04371</name>
</gene>
<dbReference type="AlphaFoldDB" id="A0A916K7P6"/>
<protein>
    <submittedName>
        <fullName evidence="2">Uncharacterized protein</fullName>
    </submittedName>
</protein>
<feature type="transmembrane region" description="Helical" evidence="1">
    <location>
        <begin position="71"/>
        <end position="87"/>
    </location>
</feature>
<dbReference type="InterPro" id="IPR048147">
    <property type="entry name" value="CBO0543-like"/>
</dbReference>